<evidence type="ECO:0000313" key="5">
    <source>
        <dbReference type="Proteomes" id="UP000315724"/>
    </source>
</evidence>
<evidence type="ECO:0000256" key="1">
    <source>
        <dbReference type="ARBA" id="ARBA00022729"/>
    </source>
</evidence>
<protein>
    <submittedName>
        <fullName evidence="4">Thiol:disulfide interchange protein</fullName>
    </submittedName>
</protein>
<accession>A0A517QTC4</accession>
<proteinExistence type="predicted"/>
<feature type="chain" id="PRO_5022102833" evidence="2">
    <location>
        <begin position="25"/>
        <end position="160"/>
    </location>
</feature>
<dbReference type="Gene3D" id="3.40.30.10">
    <property type="entry name" value="Glutaredoxin"/>
    <property type="match status" value="1"/>
</dbReference>
<dbReference type="EMBL" id="CP036267">
    <property type="protein sequence ID" value="QDT34883.1"/>
    <property type="molecule type" value="Genomic_DNA"/>
</dbReference>
<dbReference type="RefSeq" id="WP_145203544.1">
    <property type="nucleotide sequence ID" value="NZ_CP036267.1"/>
</dbReference>
<dbReference type="SUPFAM" id="SSF52833">
    <property type="entry name" value="Thioredoxin-like"/>
    <property type="match status" value="1"/>
</dbReference>
<organism evidence="4 5">
    <name type="scientific">Thalassoglobus polymorphus</name>
    <dbReference type="NCBI Taxonomy" id="2527994"/>
    <lineage>
        <taxon>Bacteria</taxon>
        <taxon>Pseudomonadati</taxon>
        <taxon>Planctomycetota</taxon>
        <taxon>Planctomycetia</taxon>
        <taxon>Planctomycetales</taxon>
        <taxon>Planctomycetaceae</taxon>
        <taxon>Thalassoglobus</taxon>
    </lineage>
</organism>
<dbReference type="AlphaFoldDB" id="A0A517QTC4"/>
<dbReference type="KEGG" id="tpol:Mal48_41560"/>
<feature type="signal peptide" evidence="2">
    <location>
        <begin position="1"/>
        <end position="24"/>
    </location>
</feature>
<evidence type="ECO:0000256" key="2">
    <source>
        <dbReference type="SAM" id="SignalP"/>
    </source>
</evidence>
<dbReference type="Proteomes" id="UP000315724">
    <property type="component" value="Chromosome"/>
</dbReference>
<dbReference type="InterPro" id="IPR036249">
    <property type="entry name" value="Thioredoxin-like_sf"/>
</dbReference>
<keyword evidence="1 2" id="KW-0732">Signal</keyword>
<keyword evidence="5" id="KW-1185">Reference proteome</keyword>
<sequence precursor="true">MKRALCLTALVTLSIFTLSTNSQAAPPFSFSKQAEPELNWQSDLQAAHKVATAQNKPMLLVFGADWCHYCKKLERETLNSKELSTYVNQSFVPVHIDVDKEKKVAQILKVSGLPCTIVLSPNADLLGRIDGFHTASPFHKQLEAARVKHQVIQRASSTAQ</sequence>
<dbReference type="PANTHER" id="PTHR15337:SF11">
    <property type="entry name" value="THIOREDOXIN DOMAIN-CONTAINING PROTEIN"/>
    <property type="match status" value="1"/>
</dbReference>
<evidence type="ECO:0000259" key="3">
    <source>
        <dbReference type="PROSITE" id="PS51352"/>
    </source>
</evidence>
<name>A0A517QTC4_9PLAN</name>
<reference evidence="4 5" key="1">
    <citation type="submission" date="2019-02" db="EMBL/GenBank/DDBJ databases">
        <title>Deep-cultivation of Planctomycetes and their phenomic and genomic characterization uncovers novel biology.</title>
        <authorList>
            <person name="Wiegand S."/>
            <person name="Jogler M."/>
            <person name="Boedeker C."/>
            <person name="Pinto D."/>
            <person name="Vollmers J."/>
            <person name="Rivas-Marin E."/>
            <person name="Kohn T."/>
            <person name="Peeters S.H."/>
            <person name="Heuer A."/>
            <person name="Rast P."/>
            <person name="Oberbeckmann S."/>
            <person name="Bunk B."/>
            <person name="Jeske O."/>
            <person name="Meyerdierks A."/>
            <person name="Storesund J.E."/>
            <person name="Kallscheuer N."/>
            <person name="Luecker S."/>
            <person name="Lage O.M."/>
            <person name="Pohl T."/>
            <person name="Merkel B.J."/>
            <person name="Hornburger P."/>
            <person name="Mueller R.-W."/>
            <person name="Bruemmer F."/>
            <person name="Labrenz M."/>
            <person name="Spormann A.M."/>
            <person name="Op den Camp H."/>
            <person name="Overmann J."/>
            <person name="Amann R."/>
            <person name="Jetten M.S.M."/>
            <person name="Mascher T."/>
            <person name="Medema M.H."/>
            <person name="Devos D.P."/>
            <person name="Kaster A.-K."/>
            <person name="Ovreas L."/>
            <person name="Rohde M."/>
            <person name="Galperin M.Y."/>
            <person name="Jogler C."/>
        </authorList>
    </citation>
    <scope>NUCLEOTIDE SEQUENCE [LARGE SCALE GENOMIC DNA]</scope>
    <source>
        <strain evidence="4 5">Mal48</strain>
    </source>
</reference>
<feature type="domain" description="Thioredoxin" evidence="3">
    <location>
        <begin position="19"/>
        <end position="157"/>
    </location>
</feature>
<gene>
    <name evidence="4" type="ORF">Mal48_41560</name>
</gene>
<dbReference type="InterPro" id="IPR013766">
    <property type="entry name" value="Thioredoxin_domain"/>
</dbReference>
<dbReference type="PANTHER" id="PTHR15337">
    <property type="entry name" value="ANTERIOR GRADIENT PROTEIN-RELATED"/>
    <property type="match status" value="1"/>
</dbReference>
<dbReference type="Pfam" id="PF13899">
    <property type="entry name" value="Thioredoxin_7"/>
    <property type="match status" value="1"/>
</dbReference>
<dbReference type="OrthoDB" id="267639at2"/>
<evidence type="ECO:0000313" key="4">
    <source>
        <dbReference type="EMBL" id="QDT34883.1"/>
    </source>
</evidence>
<dbReference type="PROSITE" id="PS51352">
    <property type="entry name" value="THIOREDOXIN_2"/>
    <property type="match status" value="1"/>
</dbReference>
<dbReference type="InterPro" id="IPR051099">
    <property type="entry name" value="AGR/TXD"/>
</dbReference>